<reference evidence="2 3" key="1">
    <citation type="submission" date="2015-10" db="EMBL/GenBank/DDBJ databases">
        <title>Genome analyses suggest a sexual origin of heterokaryosis in a supposedly ancient asexual fungus.</title>
        <authorList>
            <person name="Ropars J."/>
            <person name="Sedzielewska K."/>
            <person name="Noel J."/>
            <person name="Charron P."/>
            <person name="Farinelli L."/>
            <person name="Marton T."/>
            <person name="Kruger M."/>
            <person name="Pelin A."/>
            <person name="Brachmann A."/>
            <person name="Corradi N."/>
        </authorList>
    </citation>
    <scope>NUCLEOTIDE SEQUENCE [LARGE SCALE GENOMIC DNA]</scope>
    <source>
        <strain evidence="2 3">A4</strain>
    </source>
</reference>
<gene>
    <name evidence="2" type="ORF">RhiirA4_514230</name>
</gene>
<dbReference type="Pfam" id="PF25273">
    <property type="entry name" value="DUF7869"/>
    <property type="match status" value="1"/>
</dbReference>
<dbReference type="AlphaFoldDB" id="A0A2I1HJL8"/>
<evidence type="ECO:0000259" key="1">
    <source>
        <dbReference type="Pfam" id="PF25273"/>
    </source>
</evidence>
<dbReference type="Proteomes" id="UP000234323">
    <property type="component" value="Unassembled WGS sequence"/>
</dbReference>
<dbReference type="VEuPathDB" id="FungiDB:FUN_006112"/>
<dbReference type="VEuPathDB" id="FungiDB:RhiirA1_437444"/>
<name>A0A2I1HJL8_9GLOM</name>
<dbReference type="InterPro" id="IPR057191">
    <property type="entry name" value="DUF7869"/>
</dbReference>
<comment type="caution">
    <text evidence="2">The sequence shown here is derived from an EMBL/GenBank/DDBJ whole genome shotgun (WGS) entry which is preliminary data.</text>
</comment>
<feature type="domain" description="DUF7869" evidence="1">
    <location>
        <begin position="317"/>
        <end position="502"/>
    </location>
</feature>
<proteinExistence type="predicted"/>
<evidence type="ECO:0000313" key="3">
    <source>
        <dbReference type="Proteomes" id="UP000234323"/>
    </source>
</evidence>
<dbReference type="VEuPathDB" id="FungiDB:RhiirFUN_018897"/>
<dbReference type="PANTHER" id="PTHR34415:SF1">
    <property type="entry name" value="INTEGRASE CATALYTIC DOMAIN-CONTAINING PROTEIN"/>
    <property type="match status" value="1"/>
</dbReference>
<keyword evidence="3" id="KW-1185">Reference proteome</keyword>
<organism evidence="2 3">
    <name type="scientific">Rhizophagus irregularis</name>
    <dbReference type="NCBI Taxonomy" id="588596"/>
    <lineage>
        <taxon>Eukaryota</taxon>
        <taxon>Fungi</taxon>
        <taxon>Fungi incertae sedis</taxon>
        <taxon>Mucoromycota</taxon>
        <taxon>Glomeromycotina</taxon>
        <taxon>Glomeromycetes</taxon>
        <taxon>Glomerales</taxon>
        <taxon>Glomeraceae</taxon>
        <taxon>Rhizophagus</taxon>
    </lineage>
</organism>
<protein>
    <recommendedName>
        <fullName evidence="1">DUF7869 domain-containing protein</fullName>
    </recommendedName>
</protein>
<accession>A0A2I1HJL8</accession>
<dbReference type="PANTHER" id="PTHR34415">
    <property type="entry name" value="INTEGRASE CATALYTIC DOMAIN-CONTAINING PROTEIN"/>
    <property type="match status" value="1"/>
</dbReference>
<evidence type="ECO:0000313" key="2">
    <source>
        <dbReference type="EMBL" id="PKY59046.1"/>
    </source>
</evidence>
<dbReference type="VEuPathDB" id="FungiDB:FUN_023668"/>
<dbReference type="EMBL" id="LLXI01003332">
    <property type="protein sequence ID" value="PKY59046.1"/>
    <property type="molecule type" value="Genomic_DNA"/>
</dbReference>
<sequence>MEYGINFNNNNANENILSALAELNDTFFIENNSSSDEKSVSDNEVISNFSDIEEDTQNLDENFNEMHLNSHEFVENNDSYIEDKVYDDIKLKVKEFFDKGKCSCNPKCFEKIGYERFLTRRMEFEGLNKNMQDMVIKGQLIAFQQDENTRKVTANNRKFFHFKYRYNNNILIYRNTYQALIGVGHSYLDNIIKHLRENGLEERIHGNTEKVPKNMKRVEVNYNIACEIYNFLQNYSDIHGLPSPGRKLNKITMPIVFLPTDCSYASVYRYYVQAFKEEYGEEKRSAHITYDWAQNVHVPYSPQQVGTLFFKSPRKVHLFGVCNTGNFPHTEQTNYVIDEGEMPDDGKQGKGVNCTISLVWNAIQRYNCGEKKLVITCDNCVGQNKNNYFLFFYSWLIDRGIYEEVEMNFMIPGHTKFICDSCFGLIKILYRKSKVNTVDDVASIINNSTTVHLNVSQRYLNGEGFQYYNFKDYFQKFKKIPYIQKYHHFYFTSRHPGVVFYKDKVEDSYKETTVRNFSFNFNIQPSIINARPLTLKRQKELYKEIAPYVDLPFRNITCPKPNERETND</sequence>